<comment type="similarity">
    <text evidence="1 5">Belongs to the HypA/HybF family.</text>
</comment>
<evidence type="ECO:0000313" key="7">
    <source>
        <dbReference type="EMBL" id="OAR03344.1"/>
    </source>
</evidence>
<evidence type="ECO:0000256" key="3">
    <source>
        <dbReference type="ARBA" id="ARBA00022723"/>
    </source>
</evidence>
<dbReference type="STRING" id="1484.SA87_04130"/>
<comment type="caution">
    <text evidence="8">The sequence shown here is derived from an EMBL/GenBank/DDBJ whole genome shotgun (WGS) entry which is preliminary data.</text>
</comment>
<keyword evidence="3 5" id="KW-0479">Metal-binding</keyword>
<dbReference type="GO" id="GO:0016151">
    <property type="term" value="F:nickel cation binding"/>
    <property type="evidence" value="ECO:0007669"/>
    <property type="project" value="UniProtKB-UniRule"/>
</dbReference>
<feature type="binding site" evidence="5">
    <location>
        <position position="2"/>
    </location>
    <ligand>
        <name>Ni(2+)</name>
        <dbReference type="ChEBI" id="CHEBI:49786"/>
    </ligand>
</feature>
<keyword evidence="4 5" id="KW-0862">Zinc</keyword>
<dbReference type="EMBL" id="JAHHQF010000043">
    <property type="protein sequence ID" value="MBT9281806.1"/>
    <property type="molecule type" value="Genomic_DNA"/>
</dbReference>
<evidence type="ECO:0000256" key="4">
    <source>
        <dbReference type="ARBA" id="ARBA00022833"/>
    </source>
</evidence>
<sequence>MHELSIAHQLVELAVENADRMGLRRVTALHVRVGALSGVVQEALRFAYDIAAAGTAVEGARLIIEDVPVVIYCPACRAERSLPAPVPARCPVCGTPSGDVRAGRELELYALEGEADEEGNR</sequence>
<evidence type="ECO:0000313" key="8">
    <source>
        <dbReference type="EMBL" id="PTQ53842.1"/>
    </source>
</evidence>
<dbReference type="PROSITE" id="PS01249">
    <property type="entry name" value="HYPA"/>
    <property type="match status" value="1"/>
</dbReference>
<feature type="binding site" evidence="5">
    <location>
        <position position="73"/>
    </location>
    <ligand>
        <name>Zn(2+)</name>
        <dbReference type="ChEBI" id="CHEBI:29105"/>
    </ligand>
</feature>
<feature type="binding site" evidence="5">
    <location>
        <position position="93"/>
    </location>
    <ligand>
        <name>Zn(2+)</name>
        <dbReference type="ChEBI" id="CHEBI:29105"/>
    </ligand>
</feature>
<protein>
    <recommendedName>
        <fullName evidence="5">Hydrogenase maturation factor HypA</fullName>
    </recommendedName>
</protein>
<dbReference type="Pfam" id="PF01155">
    <property type="entry name" value="HypA"/>
    <property type="match status" value="1"/>
</dbReference>
<keyword evidence="9" id="KW-1185">Reference proteome</keyword>
<reference evidence="7 9" key="1">
    <citation type="submission" date="2015-09" db="EMBL/GenBank/DDBJ databases">
        <title>Draft genome sequence of Hydrogenibacillus schlegelii DSM 2000.</title>
        <authorList>
            <person name="Hemp J."/>
        </authorList>
    </citation>
    <scope>NUCLEOTIDE SEQUENCE [LARGE SCALE GENOMIC DNA]</scope>
    <source>
        <strain evidence="7 9">MA 48</strain>
    </source>
</reference>
<evidence type="ECO:0000313" key="6">
    <source>
        <dbReference type="EMBL" id="MBT9281806.1"/>
    </source>
</evidence>
<feature type="binding site" evidence="5">
    <location>
        <position position="90"/>
    </location>
    <ligand>
        <name>Zn(2+)</name>
        <dbReference type="ChEBI" id="CHEBI:29105"/>
    </ligand>
</feature>
<dbReference type="Gene3D" id="3.30.2320.80">
    <property type="match status" value="1"/>
</dbReference>
<dbReference type="Proteomes" id="UP000244180">
    <property type="component" value="Unassembled WGS sequence"/>
</dbReference>
<evidence type="ECO:0000256" key="1">
    <source>
        <dbReference type="ARBA" id="ARBA00010748"/>
    </source>
</evidence>
<dbReference type="RefSeq" id="WP_066203587.1">
    <property type="nucleotide sequence ID" value="NZ_CBCSAS010000006.1"/>
</dbReference>
<evidence type="ECO:0000313" key="10">
    <source>
        <dbReference type="Proteomes" id="UP000244180"/>
    </source>
</evidence>
<dbReference type="GO" id="GO:0008270">
    <property type="term" value="F:zinc ion binding"/>
    <property type="evidence" value="ECO:0007669"/>
    <property type="project" value="UniProtKB-UniRule"/>
</dbReference>
<comment type="function">
    <text evidence="5">Involved in the maturation of [NiFe] hydrogenases. Required for nickel insertion into the metal center of the hydrogenase.</text>
</comment>
<evidence type="ECO:0000256" key="5">
    <source>
        <dbReference type="HAMAP-Rule" id="MF_00213"/>
    </source>
</evidence>
<keyword evidence="2 5" id="KW-0533">Nickel</keyword>
<feature type="binding site" evidence="5">
    <location>
        <position position="76"/>
    </location>
    <ligand>
        <name>Zn(2+)</name>
        <dbReference type="ChEBI" id="CHEBI:29105"/>
    </ligand>
</feature>
<reference evidence="6" key="3">
    <citation type="journal article" date="2021" name="Microbiology">
        <title>Metagenomic Analysis of the Microbial Community in the Underground Coal Fire Area (Kemerovo Region, Russia) Revealed Predominance of Thermophilic Members of the Phyla Deinococcus-thermus, Aquificae, and Firmicutes.</title>
        <authorList>
            <person name="Kadnikov V."/>
            <person name="Mardanov A.V."/>
            <person name="Beletsky A.V."/>
            <person name="Karnachuk O.V."/>
            <person name="Ravin N.V."/>
        </authorList>
    </citation>
    <scope>NUCLEOTIDE SEQUENCE</scope>
    <source>
        <strain evidence="6">RBS10-49</strain>
    </source>
</reference>
<organism evidence="8 10">
    <name type="scientific">Hydrogenibacillus schlegelii</name>
    <name type="common">Bacillus schlegelii</name>
    <dbReference type="NCBI Taxonomy" id="1484"/>
    <lineage>
        <taxon>Bacteria</taxon>
        <taxon>Bacillati</taxon>
        <taxon>Bacillota</taxon>
        <taxon>Bacilli</taxon>
        <taxon>Bacillales</taxon>
        <taxon>Bacillales Family X. Incertae Sedis</taxon>
        <taxon>Hydrogenibacillus</taxon>
    </lineage>
</organism>
<accession>A0A132N8E7</accession>
<dbReference type="InterPro" id="IPR000688">
    <property type="entry name" value="HypA/HybF"/>
</dbReference>
<dbReference type="EMBL" id="JXBB01000063">
    <property type="protein sequence ID" value="OAR03344.1"/>
    <property type="molecule type" value="Genomic_DNA"/>
</dbReference>
<dbReference type="PANTHER" id="PTHR34535:SF3">
    <property type="entry name" value="HYDROGENASE MATURATION FACTOR HYPA"/>
    <property type="match status" value="1"/>
</dbReference>
<reference evidence="8 10" key="2">
    <citation type="submission" date="2017-08" db="EMBL/GenBank/DDBJ databases">
        <title>Burning lignite coal seam in the remote Altai Mountains harbors a hydrogen-driven thermophilic microbial community.</title>
        <authorList>
            <person name="Kadnikov V.V."/>
            <person name="Mardanov A.V."/>
            <person name="Ivasenko D."/>
            <person name="Beletsky A.V."/>
            <person name="Karnachuk O.V."/>
            <person name="Ravin N.V."/>
        </authorList>
    </citation>
    <scope>NUCLEOTIDE SEQUENCE [LARGE SCALE GENOMIC DNA]</scope>
    <source>
        <strain evidence="8">AL33</strain>
    </source>
</reference>
<dbReference type="Proteomes" id="UP000748108">
    <property type="component" value="Unassembled WGS sequence"/>
</dbReference>
<dbReference type="HAMAP" id="MF_00213">
    <property type="entry name" value="HypA_HybF"/>
    <property type="match status" value="1"/>
</dbReference>
<dbReference type="PIRSF" id="PIRSF004761">
    <property type="entry name" value="Hydrgn_mat_HypA"/>
    <property type="match status" value="1"/>
</dbReference>
<dbReference type="AlphaFoldDB" id="A0A132N8E7"/>
<gene>
    <name evidence="5 6" type="primary">hypA</name>
    <name evidence="8" type="ORF">HSCHL_1216</name>
    <name evidence="6" type="ORF">KM312_03985</name>
    <name evidence="7" type="ORF">SA87_04130</name>
</gene>
<dbReference type="Proteomes" id="UP000243024">
    <property type="component" value="Unassembled WGS sequence"/>
</dbReference>
<dbReference type="EMBL" id="PEBV01000009">
    <property type="protein sequence ID" value="PTQ53842.1"/>
    <property type="molecule type" value="Genomic_DNA"/>
</dbReference>
<dbReference type="InterPro" id="IPR020538">
    <property type="entry name" value="Hydgase_Ni_incorp_HypA/HybF_CS"/>
</dbReference>
<dbReference type="OrthoDB" id="9800361at2"/>
<dbReference type="PANTHER" id="PTHR34535">
    <property type="entry name" value="HYDROGENASE MATURATION FACTOR HYPA"/>
    <property type="match status" value="1"/>
</dbReference>
<evidence type="ECO:0000256" key="2">
    <source>
        <dbReference type="ARBA" id="ARBA00022596"/>
    </source>
</evidence>
<name>A0A132N8E7_HYDSH</name>
<dbReference type="NCBIfam" id="TIGR00100">
    <property type="entry name" value="hypA"/>
    <property type="match status" value="1"/>
</dbReference>
<evidence type="ECO:0000313" key="9">
    <source>
        <dbReference type="Proteomes" id="UP000243024"/>
    </source>
</evidence>
<dbReference type="GO" id="GO:0051604">
    <property type="term" value="P:protein maturation"/>
    <property type="evidence" value="ECO:0007669"/>
    <property type="project" value="InterPro"/>
</dbReference>
<proteinExistence type="inferred from homology"/>